<gene>
    <name evidence="9" type="ORF">IPP58_02835</name>
</gene>
<dbReference type="InterPro" id="IPR003838">
    <property type="entry name" value="ABC3_permease_C"/>
</dbReference>
<keyword evidence="5 7" id="KW-0472">Membrane</keyword>
<dbReference type="Proteomes" id="UP000886657">
    <property type="component" value="Unassembled WGS sequence"/>
</dbReference>
<keyword evidence="2" id="KW-1003">Cell membrane</keyword>
<dbReference type="PANTHER" id="PTHR30287:SF1">
    <property type="entry name" value="INNER MEMBRANE PROTEIN"/>
    <property type="match status" value="1"/>
</dbReference>
<evidence type="ECO:0000256" key="6">
    <source>
        <dbReference type="SAM" id="MobiDB-lite"/>
    </source>
</evidence>
<feature type="transmembrane region" description="Helical" evidence="7">
    <location>
        <begin position="736"/>
        <end position="758"/>
    </location>
</feature>
<feature type="region of interest" description="Disordered" evidence="6">
    <location>
        <begin position="566"/>
        <end position="594"/>
    </location>
</feature>
<feature type="compositionally biased region" description="Basic and acidic residues" evidence="6">
    <location>
        <begin position="567"/>
        <end position="594"/>
    </location>
</feature>
<evidence type="ECO:0000313" key="9">
    <source>
        <dbReference type="EMBL" id="MBK9795430.1"/>
    </source>
</evidence>
<feature type="domain" description="ABC3 transporter permease C-terminal" evidence="8">
    <location>
        <begin position="276"/>
        <end position="380"/>
    </location>
</feature>
<dbReference type="InterPro" id="IPR038766">
    <property type="entry name" value="Membrane_comp_ABC_pdt"/>
</dbReference>
<name>A0A9D7SDM0_9BACT</name>
<dbReference type="Pfam" id="PF02687">
    <property type="entry name" value="FtsX"/>
    <property type="match status" value="2"/>
</dbReference>
<protein>
    <recommendedName>
        <fullName evidence="8">ABC3 transporter permease C-terminal domain-containing protein</fullName>
    </recommendedName>
</protein>
<feature type="transmembrane region" description="Helical" evidence="7">
    <location>
        <begin position="478"/>
        <end position="498"/>
    </location>
</feature>
<evidence type="ECO:0000256" key="2">
    <source>
        <dbReference type="ARBA" id="ARBA00022475"/>
    </source>
</evidence>
<sequence length="856" mass="90908">MSFALRMALREASRQKGRLLVIALCLAVGFAAFFATYGFSARVLSGIRSESRALLGADFAITATGAFPEEVLRRATSLPGIQGHSLVCDMVSMAHTGDGSAVLSRLVEVRAVDGAYPLVGRLELQAPGGAPVLRVGGTGAIFVERSLAETWTLQPSQKGALATHTALGLGEGSLPVGGVIALDESRQASAFTMGPRVLLDRADAERLGLLTERSRFTSRLLLTLTPGADDAEVRAGLADLLRPAIQRLRLQGHEEAATALARPIRNLNRFVQQLGLATLLLAMLGAWAILTAFLEARSRDAAILRCLGVAPMEPARIYGLLTLLLLGLALVLGMAAGLGLAALIPRWLGDLFPAAIGKGSAALPPLLETALAVLMIALLTLPPLVRLGEVKPLTLLREGADLQGGRVWLSRSCAALAFLLAVLLIVRNAPSPAVGLATAGGMALLFLLLYGAARLLLWVYRRGADRMPLPLRLAFGQLGARRGLTALMMAVMGLAVFLTTASQFIKDDIVAPIAAQRGAGNRPNLFFLDVQSAQRDQVAARLRTETGREPMTAPIVRARLAAIGGKPIKERPPQRAGEDPGEQRGEGFRNREQNLTWRDRLGDSEAVVAGQFWEPGRPSLDEVSLEQGFADSIGARLGDELAFDITGLEVKARVTSLRKVKWQSFQPNFFIVLHPSLLKDAPTVHLLAAEADSAAKGRVQAAMARDFPNITLIDVTEVMAKVGRVLDIIALITRSLATLMLASALLVLVASLIAGRLGRQRDLALLRTIGASHGTLLRSLAWEFVLLGGSSAALATALAWLLARAYTSRVLELPTHPSAAMGLLLLGASALLTLAVGLATSLRVLRAKPMEVLRGE</sequence>
<evidence type="ECO:0000256" key="1">
    <source>
        <dbReference type="ARBA" id="ARBA00004651"/>
    </source>
</evidence>
<dbReference type="EMBL" id="JADKIO010000005">
    <property type="protein sequence ID" value="MBK9795430.1"/>
    <property type="molecule type" value="Genomic_DNA"/>
</dbReference>
<reference evidence="9" key="1">
    <citation type="submission" date="2020-10" db="EMBL/GenBank/DDBJ databases">
        <title>Connecting structure to function with the recovery of over 1000 high-quality activated sludge metagenome-assembled genomes encoding full-length rRNA genes using long-read sequencing.</title>
        <authorList>
            <person name="Singleton C.M."/>
            <person name="Petriglieri F."/>
            <person name="Kristensen J.M."/>
            <person name="Kirkegaard R.H."/>
            <person name="Michaelsen T.Y."/>
            <person name="Andersen M.H."/>
            <person name="Karst S.M."/>
            <person name="Dueholm M.S."/>
            <person name="Nielsen P.H."/>
            <person name="Albertsen M."/>
        </authorList>
    </citation>
    <scope>NUCLEOTIDE SEQUENCE</scope>
    <source>
        <strain evidence="9">Skiv_18-Q3-R9-52_MAXAC.067</strain>
    </source>
</reference>
<feature type="transmembrane region" description="Helical" evidence="7">
    <location>
        <begin position="779"/>
        <end position="803"/>
    </location>
</feature>
<dbReference type="PANTHER" id="PTHR30287">
    <property type="entry name" value="MEMBRANE COMPONENT OF PREDICTED ABC SUPERFAMILY METABOLITE UPTAKE TRANSPORTER"/>
    <property type="match status" value="1"/>
</dbReference>
<feature type="transmembrane region" description="Helical" evidence="7">
    <location>
        <begin position="317"/>
        <end position="344"/>
    </location>
</feature>
<feature type="transmembrane region" description="Helical" evidence="7">
    <location>
        <begin position="408"/>
        <end position="427"/>
    </location>
</feature>
<feature type="domain" description="ABC3 transporter permease C-terminal" evidence="8">
    <location>
        <begin position="736"/>
        <end position="849"/>
    </location>
</feature>
<evidence type="ECO:0000313" key="10">
    <source>
        <dbReference type="Proteomes" id="UP000886657"/>
    </source>
</evidence>
<dbReference type="AlphaFoldDB" id="A0A9D7SDM0"/>
<proteinExistence type="predicted"/>
<evidence type="ECO:0000256" key="7">
    <source>
        <dbReference type="SAM" id="Phobius"/>
    </source>
</evidence>
<evidence type="ECO:0000256" key="4">
    <source>
        <dbReference type="ARBA" id="ARBA00022989"/>
    </source>
</evidence>
<evidence type="ECO:0000256" key="3">
    <source>
        <dbReference type="ARBA" id="ARBA00022692"/>
    </source>
</evidence>
<organism evidence="9 10">
    <name type="scientific">Candidatus Geothrix skivensis</name>
    <dbReference type="NCBI Taxonomy" id="2954439"/>
    <lineage>
        <taxon>Bacteria</taxon>
        <taxon>Pseudomonadati</taxon>
        <taxon>Acidobacteriota</taxon>
        <taxon>Holophagae</taxon>
        <taxon>Holophagales</taxon>
        <taxon>Holophagaceae</taxon>
        <taxon>Geothrix</taxon>
    </lineage>
</organism>
<feature type="transmembrane region" description="Helical" evidence="7">
    <location>
        <begin position="369"/>
        <end position="387"/>
    </location>
</feature>
<feature type="transmembrane region" description="Helical" evidence="7">
    <location>
        <begin position="274"/>
        <end position="296"/>
    </location>
</feature>
<comment type="caution">
    <text evidence="9">The sequence shown here is derived from an EMBL/GenBank/DDBJ whole genome shotgun (WGS) entry which is preliminary data.</text>
</comment>
<accession>A0A9D7SDM0</accession>
<comment type="subcellular location">
    <subcellularLocation>
        <location evidence="1">Cell membrane</location>
        <topology evidence="1">Multi-pass membrane protein</topology>
    </subcellularLocation>
</comment>
<keyword evidence="3 7" id="KW-0812">Transmembrane</keyword>
<feature type="transmembrane region" description="Helical" evidence="7">
    <location>
        <begin position="823"/>
        <end position="845"/>
    </location>
</feature>
<feature type="transmembrane region" description="Helical" evidence="7">
    <location>
        <begin position="433"/>
        <end position="457"/>
    </location>
</feature>
<keyword evidence="4 7" id="KW-1133">Transmembrane helix</keyword>
<dbReference type="GO" id="GO:0005886">
    <property type="term" value="C:plasma membrane"/>
    <property type="evidence" value="ECO:0007669"/>
    <property type="project" value="UniProtKB-SubCell"/>
</dbReference>
<evidence type="ECO:0000256" key="5">
    <source>
        <dbReference type="ARBA" id="ARBA00023136"/>
    </source>
</evidence>
<evidence type="ECO:0000259" key="8">
    <source>
        <dbReference type="Pfam" id="PF02687"/>
    </source>
</evidence>